<comment type="caution">
    <text evidence="1">The sequence shown here is derived from an EMBL/GenBank/DDBJ whole genome shotgun (WGS) entry which is preliminary data.</text>
</comment>
<reference evidence="1" key="1">
    <citation type="submission" date="2018-10" db="EMBL/GenBank/DDBJ databases">
        <title>Effector identification in a new, highly contiguous assembly of the strawberry crown rot pathogen Phytophthora cactorum.</title>
        <authorList>
            <person name="Armitage A.D."/>
            <person name="Nellist C.F."/>
            <person name="Bates H."/>
            <person name="Vickerstaff R.J."/>
            <person name="Harrison R.J."/>
        </authorList>
    </citation>
    <scope>NUCLEOTIDE SEQUENCE</scope>
    <source>
        <strain evidence="1">4040</strain>
    </source>
</reference>
<organism evidence="1 2">
    <name type="scientific">Phytophthora cactorum</name>
    <dbReference type="NCBI Taxonomy" id="29920"/>
    <lineage>
        <taxon>Eukaryota</taxon>
        <taxon>Sar</taxon>
        <taxon>Stramenopiles</taxon>
        <taxon>Oomycota</taxon>
        <taxon>Peronosporomycetes</taxon>
        <taxon>Peronosporales</taxon>
        <taxon>Peronosporaceae</taxon>
        <taxon>Phytophthora</taxon>
    </lineage>
</organism>
<evidence type="ECO:0000313" key="1">
    <source>
        <dbReference type="EMBL" id="KAG2895153.1"/>
    </source>
</evidence>
<name>A0A8T1KHV4_9STRA</name>
<sequence>MMTSLAVSEARRVNVSVVQVYSGPGSDFPKICPERSCRSSGVGVCPCGNPYECRLSS</sequence>
<accession>A0A8T1KHV4</accession>
<dbReference type="AlphaFoldDB" id="A0A8T1KHV4"/>
<evidence type="ECO:0000313" key="2">
    <source>
        <dbReference type="Proteomes" id="UP000736787"/>
    </source>
</evidence>
<gene>
    <name evidence="1" type="ORF">PC117_g23311</name>
</gene>
<protein>
    <submittedName>
        <fullName evidence="1">Uncharacterized protein</fullName>
    </submittedName>
</protein>
<dbReference type="Proteomes" id="UP000736787">
    <property type="component" value="Unassembled WGS sequence"/>
</dbReference>
<proteinExistence type="predicted"/>
<dbReference type="EMBL" id="RCMK01001395">
    <property type="protein sequence ID" value="KAG2895153.1"/>
    <property type="molecule type" value="Genomic_DNA"/>
</dbReference>